<protein>
    <submittedName>
        <fullName evidence="2">Uncharacterized protein</fullName>
    </submittedName>
</protein>
<proteinExistence type="predicted"/>
<dbReference type="OrthoDB" id="624036at2759"/>
<dbReference type="Proteomes" id="UP000636709">
    <property type="component" value="Unassembled WGS sequence"/>
</dbReference>
<reference evidence="2" key="1">
    <citation type="submission" date="2020-07" db="EMBL/GenBank/DDBJ databases">
        <title>Genome sequence and genetic diversity analysis of an under-domesticated orphan crop, white fonio (Digitaria exilis).</title>
        <authorList>
            <person name="Bennetzen J.L."/>
            <person name="Chen S."/>
            <person name="Ma X."/>
            <person name="Wang X."/>
            <person name="Yssel A.E.J."/>
            <person name="Chaluvadi S.R."/>
            <person name="Johnson M."/>
            <person name="Gangashetty P."/>
            <person name="Hamidou F."/>
            <person name="Sanogo M.D."/>
            <person name="Zwaenepoel A."/>
            <person name="Wallace J."/>
            <person name="Van De Peer Y."/>
            <person name="Van Deynze A."/>
        </authorList>
    </citation>
    <scope>NUCLEOTIDE SEQUENCE</scope>
    <source>
        <tissue evidence="2">Leaves</tissue>
    </source>
</reference>
<evidence type="ECO:0000313" key="2">
    <source>
        <dbReference type="EMBL" id="KAF8667042.1"/>
    </source>
</evidence>
<dbReference type="AlphaFoldDB" id="A0A835APJ3"/>
<gene>
    <name evidence="2" type="ORF">HU200_053216</name>
</gene>
<accession>A0A835APJ3</accession>
<evidence type="ECO:0000256" key="1">
    <source>
        <dbReference type="SAM" id="MobiDB-lite"/>
    </source>
</evidence>
<comment type="caution">
    <text evidence="2">The sequence shown here is derived from an EMBL/GenBank/DDBJ whole genome shotgun (WGS) entry which is preliminary data.</text>
</comment>
<sequence>MAELVLEDARNELRGMLGFWGYYLSSQRACISRLFAISLKERDAPDDDDGAVVQNGARIVKQLMEMVMNMEDDDTGVVWRFLADIWMELLVYAAPSNDEEHVSAHADILPEGVEPITVLWAFGPNDADHHPHTRLRPTSSPALARIASPPPPLPPSSDGTGEDRLSSTGSSLPISVILRHRWLHIRSAASASTHRRRHR</sequence>
<dbReference type="EMBL" id="JACEFO010002303">
    <property type="protein sequence ID" value="KAF8667042.1"/>
    <property type="molecule type" value="Genomic_DNA"/>
</dbReference>
<dbReference type="Pfam" id="PF04578">
    <property type="entry name" value="DUF594"/>
    <property type="match status" value="1"/>
</dbReference>
<organism evidence="2 3">
    <name type="scientific">Digitaria exilis</name>
    <dbReference type="NCBI Taxonomy" id="1010633"/>
    <lineage>
        <taxon>Eukaryota</taxon>
        <taxon>Viridiplantae</taxon>
        <taxon>Streptophyta</taxon>
        <taxon>Embryophyta</taxon>
        <taxon>Tracheophyta</taxon>
        <taxon>Spermatophyta</taxon>
        <taxon>Magnoliopsida</taxon>
        <taxon>Liliopsida</taxon>
        <taxon>Poales</taxon>
        <taxon>Poaceae</taxon>
        <taxon>PACMAD clade</taxon>
        <taxon>Panicoideae</taxon>
        <taxon>Panicodae</taxon>
        <taxon>Paniceae</taxon>
        <taxon>Anthephorinae</taxon>
        <taxon>Digitaria</taxon>
    </lineage>
</organism>
<feature type="region of interest" description="Disordered" evidence="1">
    <location>
        <begin position="129"/>
        <end position="168"/>
    </location>
</feature>
<keyword evidence="3" id="KW-1185">Reference proteome</keyword>
<name>A0A835APJ3_9POAL</name>
<evidence type="ECO:0000313" key="3">
    <source>
        <dbReference type="Proteomes" id="UP000636709"/>
    </source>
</evidence>
<dbReference type="InterPro" id="IPR007658">
    <property type="entry name" value="DUF594"/>
</dbReference>